<dbReference type="Proteomes" id="UP000320421">
    <property type="component" value="Chromosome"/>
</dbReference>
<organism evidence="1 2">
    <name type="scientific">Gimesia chilikensis</name>
    <dbReference type="NCBI Taxonomy" id="2605989"/>
    <lineage>
        <taxon>Bacteria</taxon>
        <taxon>Pseudomonadati</taxon>
        <taxon>Planctomycetota</taxon>
        <taxon>Planctomycetia</taxon>
        <taxon>Planctomycetales</taxon>
        <taxon>Planctomycetaceae</taxon>
        <taxon>Gimesia</taxon>
    </lineage>
</organism>
<dbReference type="AlphaFoldDB" id="A0A517PV98"/>
<evidence type="ECO:0000313" key="2">
    <source>
        <dbReference type="Proteomes" id="UP000320421"/>
    </source>
</evidence>
<proteinExistence type="predicted"/>
<evidence type="ECO:0000313" key="1">
    <source>
        <dbReference type="EMBL" id="QDT23279.1"/>
    </source>
</evidence>
<accession>A0A517PV98</accession>
<gene>
    <name evidence="1" type="ORF">HG66A1_50960</name>
</gene>
<name>A0A517PV98_9PLAN</name>
<dbReference type="OrthoDB" id="9848536at2"/>
<reference evidence="1 2" key="1">
    <citation type="submission" date="2019-02" db="EMBL/GenBank/DDBJ databases">
        <title>Deep-cultivation of Planctomycetes and their phenomic and genomic characterization uncovers novel biology.</title>
        <authorList>
            <person name="Wiegand S."/>
            <person name="Jogler M."/>
            <person name="Boedeker C."/>
            <person name="Pinto D."/>
            <person name="Vollmers J."/>
            <person name="Rivas-Marin E."/>
            <person name="Kohn T."/>
            <person name="Peeters S.H."/>
            <person name="Heuer A."/>
            <person name="Rast P."/>
            <person name="Oberbeckmann S."/>
            <person name="Bunk B."/>
            <person name="Jeske O."/>
            <person name="Meyerdierks A."/>
            <person name="Storesund J.E."/>
            <person name="Kallscheuer N."/>
            <person name="Luecker S."/>
            <person name="Lage O.M."/>
            <person name="Pohl T."/>
            <person name="Merkel B.J."/>
            <person name="Hornburger P."/>
            <person name="Mueller R.-W."/>
            <person name="Bruemmer F."/>
            <person name="Labrenz M."/>
            <person name="Spormann A.M."/>
            <person name="Op den Camp H."/>
            <person name="Overmann J."/>
            <person name="Amann R."/>
            <person name="Jetten M.S.M."/>
            <person name="Mascher T."/>
            <person name="Medema M.H."/>
            <person name="Devos D.P."/>
            <person name="Kaster A.-K."/>
            <person name="Ovreas L."/>
            <person name="Rohde M."/>
            <person name="Galperin M.Y."/>
            <person name="Jogler C."/>
        </authorList>
    </citation>
    <scope>NUCLEOTIDE SEQUENCE [LARGE SCALE GENOMIC DNA]</scope>
    <source>
        <strain evidence="1 2">HG66A1</strain>
    </source>
</reference>
<dbReference type="RefSeq" id="WP_145190452.1">
    <property type="nucleotide sequence ID" value="NZ_CP036266.1"/>
</dbReference>
<sequence length="699" mass="80829">MTEEGLDPSDPPADSMQGIWSGLDWNSELKEIIFCVELPFWLLMPPCQLSVEYKGFSTTVFIENEGIEIQRGNQLSRGHRNTIFIGGKIAARDASFSLHNIWDGTLLRTTRSLLYINTYALSDAIDAFFDSDGPRRFVGHRYFASLAQGHLPLVNEVINAYRRASIDPFANEVTVWDVPRWVVCHHPRFESVSLFPHLINDNYPSVGDEKEEYDYFATDEEAVRDHLSKSINPGEIEMLDGWSLFHRGRYGDSIRSFVTAIEVLLESEITRILSTLGNSQEDIDRRLEITRNTFDERLKDYCALTKRRVPGPKLHFIPYLNGVRLDREFDYTRKLRHKIVHHGHRLDHNFVKPMQRAAETTSWLFDWLLNNGDFENRRIKNHTFFFGLHTSSTLLPCDVENDMLVVTPPPWHDSSQSEAIQISIDHVVHTDEMLLCTISSNKNGGKDVEHFTKMAYFELGLGEIDDCPFDKSPPPIPERFFIDHQGRKILFFVLDCSELLERNHIEQVIKYLTENYPDSKNYDHAILVSNDQTDVGWYRRRIEINEAEINKLANPHHLSIIRTPDLAKLVLAVLNQNWNAESIVSEMLQPGLQGSSPPQSTLLGSIYHFWDERSIIGIQLEGTHSLKKGDLLALKLRDQYFQHELVDFKIDEEGKLTFQIDLKRNQIPIDSKVFLLDRTKSFREQHIDEEVKDNPDQEL</sequence>
<keyword evidence="2" id="KW-1185">Reference proteome</keyword>
<dbReference type="EMBL" id="CP036266">
    <property type="protein sequence ID" value="QDT23279.1"/>
    <property type="molecule type" value="Genomic_DNA"/>
</dbReference>
<protein>
    <submittedName>
        <fullName evidence="1">Uncharacterized protein</fullName>
    </submittedName>
</protein>